<evidence type="ECO:0000256" key="1">
    <source>
        <dbReference type="SAM" id="Phobius"/>
    </source>
</evidence>
<dbReference type="Proteomes" id="UP000298652">
    <property type="component" value="Chromosome 5"/>
</dbReference>
<reference evidence="3" key="1">
    <citation type="submission" date="2019-03" db="EMBL/GenBank/DDBJ databases">
        <title>WGS assembly of Setaria viridis.</title>
        <authorList>
            <person name="Huang P."/>
            <person name="Jenkins J."/>
            <person name="Grimwood J."/>
            <person name="Barry K."/>
            <person name="Healey A."/>
            <person name="Mamidi S."/>
            <person name="Sreedasyam A."/>
            <person name="Shu S."/>
            <person name="Feldman M."/>
            <person name="Wu J."/>
            <person name="Yu Y."/>
            <person name="Chen C."/>
            <person name="Johnson J."/>
            <person name="Rokhsar D."/>
            <person name="Baxter I."/>
            <person name="Schmutz J."/>
            <person name="Brutnell T."/>
            <person name="Kellogg E."/>
        </authorList>
    </citation>
    <scope>NUCLEOTIDE SEQUENCE [LARGE SCALE GENOMIC DNA]</scope>
</reference>
<dbReference type="EMBL" id="CM016556">
    <property type="protein sequence ID" value="TKW14460.1"/>
    <property type="molecule type" value="Genomic_DNA"/>
</dbReference>
<name>A0A4U6UEJ8_SETVI</name>
<keyword evidence="1" id="KW-0472">Membrane</keyword>
<protein>
    <recommendedName>
        <fullName evidence="2">DUF4220 domain-containing protein</fullName>
    </recommendedName>
</protein>
<dbReference type="InterPro" id="IPR007658">
    <property type="entry name" value="DUF594"/>
</dbReference>
<feature type="transmembrane region" description="Helical" evidence="1">
    <location>
        <begin position="331"/>
        <end position="356"/>
    </location>
</feature>
<feature type="transmembrane region" description="Helical" evidence="1">
    <location>
        <begin position="119"/>
        <end position="145"/>
    </location>
</feature>
<accession>A0A4U6UEJ8</accession>
<dbReference type="InterPro" id="IPR025315">
    <property type="entry name" value="DUF4220"/>
</dbReference>
<evidence type="ECO:0000313" key="4">
    <source>
        <dbReference type="Proteomes" id="UP000298652"/>
    </source>
</evidence>
<sequence>MASSLVNLLLMEVAAIVSIVLLAILVVLSSYRRRSGHPALRLFVWAASTLFLPLVSYAVSAAAKWDAARVPLLLSWTVFLQMLRNTIDTARSSTSTISSGGSNGSKFRPSVEQLARMGWVAFLIISSGGAAGSPQLTGVLLWLWVLSLLKLIHRLVAAELAKNSFAVGLNAYLVADYMKQLHGQGLGGGGGHVEVNVPPYFVMGEEKLHIEARPQGYRIDRTSPPSLSIDGGGHLVTMDRICRLSSSGDPLLASCPHIKDLCLSFALFKLQLRRFIGCPLAEAGCHRAMAFVQDGLLSGSPERVFHVIEAELSFLADFLYSKLTVFYASGWWFPALNSILVLTTWISCLAAGGAIVHDMTNRGTALAVDYLNLRNYLQDHDTVFHVIVGLDVLVSFSFIVAIVFTEGWEIANYVCSDWLKVSTICEYARRPSWRKSPWARRRLGRVLRFRAMQQWDNRFCQMSILQLRFCYCGCVSRQVDRIAKETVVVPAAVKAAIVETLRTNQGRLGNGKLSLQRNGVADNLTWACRISAGDDNAELGSLSEQILVWHVATRLAELKLSQGAHGKVNSDNNDGEGESDQVVVATRLSRYCAYLVALKPGLLPDHRVWTEELYEGVVEEVTRVLARCAGPVVRYDRAATCLGGSMNSTLRKASKLGRQLGEELGDEELTWKVLADFWSELILYLAPSENVTSHAKSLCRGGEFITVLWALLGHAGIVERPESTDVF</sequence>
<dbReference type="Pfam" id="PF13968">
    <property type="entry name" value="DUF4220"/>
    <property type="match status" value="1"/>
</dbReference>
<feature type="transmembrane region" description="Helical" evidence="1">
    <location>
        <begin position="6"/>
        <end position="28"/>
    </location>
</feature>
<keyword evidence="1" id="KW-0812">Transmembrane</keyword>
<dbReference type="Pfam" id="PF04578">
    <property type="entry name" value="DUF594"/>
    <property type="match status" value="1"/>
</dbReference>
<organism evidence="3 4">
    <name type="scientific">Setaria viridis</name>
    <name type="common">Green bristlegrass</name>
    <name type="synonym">Setaria italica subsp. viridis</name>
    <dbReference type="NCBI Taxonomy" id="4556"/>
    <lineage>
        <taxon>Eukaryota</taxon>
        <taxon>Viridiplantae</taxon>
        <taxon>Streptophyta</taxon>
        <taxon>Embryophyta</taxon>
        <taxon>Tracheophyta</taxon>
        <taxon>Spermatophyta</taxon>
        <taxon>Magnoliopsida</taxon>
        <taxon>Liliopsida</taxon>
        <taxon>Poales</taxon>
        <taxon>Poaceae</taxon>
        <taxon>PACMAD clade</taxon>
        <taxon>Panicoideae</taxon>
        <taxon>Panicodae</taxon>
        <taxon>Paniceae</taxon>
        <taxon>Cenchrinae</taxon>
        <taxon>Setaria</taxon>
    </lineage>
</organism>
<dbReference type="AlphaFoldDB" id="A0A4U6UEJ8"/>
<evidence type="ECO:0000259" key="2">
    <source>
        <dbReference type="Pfam" id="PF13968"/>
    </source>
</evidence>
<feature type="transmembrane region" description="Helical" evidence="1">
    <location>
        <begin position="40"/>
        <end position="63"/>
    </location>
</feature>
<keyword evidence="4" id="KW-1185">Reference proteome</keyword>
<keyword evidence="1" id="KW-1133">Transmembrane helix</keyword>
<evidence type="ECO:0000313" key="3">
    <source>
        <dbReference type="EMBL" id="TKW14460.1"/>
    </source>
</evidence>
<proteinExistence type="predicted"/>
<dbReference type="PANTHER" id="PTHR31325">
    <property type="entry name" value="OS01G0798800 PROTEIN-RELATED"/>
    <property type="match status" value="1"/>
</dbReference>
<dbReference type="Gramene" id="TKW14460">
    <property type="protein sequence ID" value="TKW14460"/>
    <property type="gene ID" value="SEVIR_5G169900v2"/>
</dbReference>
<gene>
    <name evidence="3" type="ORF">SEVIR_5G169900v2</name>
</gene>
<feature type="domain" description="DUF4220" evidence="2">
    <location>
        <begin position="45"/>
        <end position="466"/>
    </location>
</feature>
<dbReference type="OMA" id="IVHDMAC"/>
<feature type="transmembrane region" description="Helical" evidence="1">
    <location>
        <begin position="383"/>
        <end position="404"/>
    </location>
</feature>